<name>A0A7Y6K0G4_9BURK</name>
<dbReference type="GeneID" id="301102857"/>
<sequence length="103" mass="11192">MSGGRAAATPLPFAASKQHFHFHVDGPPRHAKIGKNRRIAGLRRSVTKIASPRALVCFASSELRSTRTSTPPGGPVKITEKHLGISLKPLFHKAFRVATQRAF</sequence>
<evidence type="ECO:0000313" key="1">
    <source>
        <dbReference type="EMBL" id="NUY02156.1"/>
    </source>
</evidence>
<gene>
    <name evidence="1" type="ORF">G5S42_21160</name>
</gene>
<dbReference type="EMBL" id="JAALDK010000001">
    <property type="protein sequence ID" value="NUY02156.1"/>
    <property type="molecule type" value="Genomic_DNA"/>
</dbReference>
<protein>
    <submittedName>
        <fullName evidence="1">Uncharacterized protein</fullName>
    </submittedName>
</protein>
<organism evidence="1 2">
    <name type="scientific">Paraburkholderia youngii</name>
    <dbReference type="NCBI Taxonomy" id="2782701"/>
    <lineage>
        <taxon>Bacteria</taxon>
        <taxon>Pseudomonadati</taxon>
        <taxon>Pseudomonadota</taxon>
        <taxon>Betaproteobacteria</taxon>
        <taxon>Burkholderiales</taxon>
        <taxon>Burkholderiaceae</taxon>
        <taxon>Paraburkholderia</taxon>
    </lineage>
</organism>
<dbReference type="Proteomes" id="UP000594380">
    <property type="component" value="Unassembled WGS sequence"/>
</dbReference>
<proteinExistence type="predicted"/>
<dbReference type="AlphaFoldDB" id="A0A7Y6K0G4"/>
<reference evidence="1 2" key="1">
    <citation type="submission" date="2020-02" db="EMBL/GenBank/DDBJ databases">
        <title>Paraburkholderia simonii sp. nov. and Paraburkholderia youngii sp. nov. Brazilian and Mexican Mimosa-associated rhizobia.</title>
        <authorList>
            <person name="Mavima L."/>
            <person name="Beukes C.W."/>
            <person name="Chan W.Y."/>
            <person name="Palmer M."/>
            <person name="De Meyer S.E."/>
            <person name="James E.K."/>
            <person name="Venter S.N."/>
            <person name="Steenkamp E.T."/>
        </authorList>
    </citation>
    <scope>NUCLEOTIDE SEQUENCE [LARGE SCALE GENOMIC DNA]</scope>
    <source>
        <strain evidence="1 2">JPY169</strain>
    </source>
</reference>
<accession>A0A7Y6K0G4</accession>
<evidence type="ECO:0000313" key="2">
    <source>
        <dbReference type="Proteomes" id="UP000594380"/>
    </source>
</evidence>
<dbReference type="RefSeq" id="WP_176108567.1">
    <property type="nucleotide sequence ID" value="NZ_JAALDK010000001.1"/>
</dbReference>
<comment type="caution">
    <text evidence="1">The sequence shown here is derived from an EMBL/GenBank/DDBJ whole genome shotgun (WGS) entry which is preliminary data.</text>
</comment>